<feature type="region of interest" description="Disordered" evidence="1">
    <location>
        <begin position="372"/>
        <end position="421"/>
    </location>
</feature>
<dbReference type="EMBL" id="NESQ01000340">
    <property type="protein sequence ID" value="PUU73836.1"/>
    <property type="molecule type" value="Genomic_DNA"/>
</dbReference>
<keyword evidence="2" id="KW-0472">Membrane</keyword>
<organism evidence="3 4">
    <name type="scientific">Tuber borchii</name>
    <name type="common">White truffle</name>
    <dbReference type="NCBI Taxonomy" id="42251"/>
    <lineage>
        <taxon>Eukaryota</taxon>
        <taxon>Fungi</taxon>
        <taxon>Dikarya</taxon>
        <taxon>Ascomycota</taxon>
        <taxon>Pezizomycotina</taxon>
        <taxon>Pezizomycetes</taxon>
        <taxon>Pezizales</taxon>
        <taxon>Tuberaceae</taxon>
        <taxon>Tuber</taxon>
    </lineage>
</organism>
<feature type="transmembrane region" description="Helical" evidence="2">
    <location>
        <begin position="195"/>
        <end position="219"/>
    </location>
</feature>
<dbReference type="OrthoDB" id="5309447at2759"/>
<feature type="transmembrane region" description="Helical" evidence="2">
    <location>
        <begin position="270"/>
        <end position="290"/>
    </location>
</feature>
<name>A0A2T6ZEG8_TUBBO</name>
<dbReference type="AlphaFoldDB" id="A0A2T6ZEG8"/>
<proteinExistence type="predicted"/>
<evidence type="ECO:0000256" key="2">
    <source>
        <dbReference type="SAM" id="Phobius"/>
    </source>
</evidence>
<keyword evidence="4" id="KW-1185">Reference proteome</keyword>
<evidence type="ECO:0000256" key="1">
    <source>
        <dbReference type="SAM" id="MobiDB-lite"/>
    </source>
</evidence>
<evidence type="ECO:0000313" key="4">
    <source>
        <dbReference type="Proteomes" id="UP000244722"/>
    </source>
</evidence>
<dbReference type="Proteomes" id="UP000244722">
    <property type="component" value="Unassembled WGS sequence"/>
</dbReference>
<accession>A0A2T6ZEG8</accession>
<feature type="transmembrane region" description="Helical" evidence="2">
    <location>
        <begin position="161"/>
        <end position="183"/>
    </location>
</feature>
<evidence type="ECO:0000313" key="3">
    <source>
        <dbReference type="EMBL" id="PUU73836.1"/>
    </source>
</evidence>
<gene>
    <name evidence="3" type="ORF">B9Z19DRAFT_1134325</name>
</gene>
<feature type="compositionally biased region" description="Polar residues" evidence="1">
    <location>
        <begin position="403"/>
        <end position="415"/>
    </location>
</feature>
<feature type="compositionally biased region" description="Gly residues" evidence="1">
    <location>
        <begin position="81"/>
        <end position="90"/>
    </location>
</feature>
<feature type="region of interest" description="Disordered" evidence="1">
    <location>
        <begin position="1"/>
        <end position="48"/>
    </location>
</feature>
<sequence>MLKSKPTAPLRRTADNSNPPAFGGNEISPPRPPFVKRHSSVPSSESLGRKIQRHLDAGNPLYIGFDPADPPRDSTLVAGPARGGDTGGCAGEEEHTTARGRKGWSRKAVKVLSCGVPLDVCARIILTTGMMVAILSLLWSVNRLIQLKGITDPDSLSFTSYLIVYQCCWGTFFGAICFFGFILMWGKWRRSPTAALFFTVTWILVTILMLVTSVLWFYFYFFFGHKRFRKCHEKVTSAGPAFGLDAPIRQATQDQIDGCLLRARKQGGGVLFWGVVYIVMFYAGIIIAVWGRDYRRRLLEIRKCEERAKGPGAEGEKVGLLLGTAPLGRLVHSRRMTIGPTRSELEGSLAEEESSPKDTIVRLSGTIRVGQVVPTSSSSREQHRDRKGSNSSAESLGLGISVEGQSFAGSSSQGRSMAYRA</sequence>
<keyword evidence="2" id="KW-0812">Transmembrane</keyword>
<evidence type="ECO:0008006" key="5">
    <source>
        <dbReference type="Google" id="ProtNLM"/>
    </source>
</evidence>
<feature type="region of interest" description="Disordered" evidence="1">
    <location>
        <begin position="77"/>
        <end position="101"/>
    </location>
</feature>
<reference evidence="3 4" key="1">
    <citation type="submission" date="2017-04" db="EMBL/GenBank/DDBJ databases">
        <title>Draft genome sequence of Tuber borchii Vittad., a whitish edible truffle.</title>
        <authorList>
            <consortium name="DOE Joint Genome Institute"/>
            <person name="Murat C."/>
            <person name="Kuo A."/>
            <person name="Barry K.W."/>
            <person name="Clum A."/>
            <person name="Dockter R.B."/>
            <person name="Fauchery L."/>
            <person name="Iotti M."/>
            <person name="Kohler A."/>
            <person name="Labutti K."/>
            <person name="Lindquist E.A."/>
            <person name="Lipzen A."/>
            <person name="Ohm R.A."/>
            <person name="Wang M."/>
            <person name="Grigoriev I.V."/>
            <person name="Zambonelli A."/>
            <person name="Martin F.M."/>
        </authorList>
    </citation>
    <scope>NUCLEOTIDE SEQUENCE [LARGE SCALE GENOMIC DNA]</scope>
    <source>
        <strain evidence="3 4">Tbo3840</strain>
    </source>
</reference>
<feature type="transmembrane region" description="Helical" evidence="2">
    <location>
        <begin position="120"/>
        <end position="141"/>
    </location>
</feature>
<keyword evidence="2" id="KW-1133">Transmembrane helix</keyword>
<protein>
    <recommendedName>
        <fullName evidence="5">MARVEL domain-containing protein</fullName>
    </recommendedName>
</protein>
<comment type="caution">
    <text evidence="3">The sequence shown here is derived from an EMBL/GenBank/DDBJ whole genome shotgun (WGS) entry which is preliminary data.</text>
</comment>